<dbReference type="Proteomes" id="UP001304847">
    <property type="component" value="Unassembled WGS sequence"/>
</dbReference>
<name>A0A7T3X220_AERCA</name>
<dbReference type="Pfam" id="PF05159">
    <property type="entry name" value="Capsule_synth"/>
    <property type="match status" value="1"/>
</dbReference>
<dbReference type="EMBL" id="CP065937">
    <property type="protein sequence ID" value="QQA60757.1"/>
    <property type="molecule type" value="Genomic_DNA"/>
</dbReference>
<reference evidence="2" key="1">
    <citation type="submission" date="2020-12" db="EMBL/GenBank/DDBJ databases">
        <title>GES Beta-lactamases isolated from hospital effluents in Brazil.</title>
        <authorList>
            <person name="Conte D."/>
            <person name="Mesa D."/>
            <person name="Palmeiro J.K."/>
            <person name="Dalla-Costa L.M."/>
        </authorList>
    </citation>
    <scope>NUCLEOTIDE SEQUENCE [LARGE SCALE GENOMIC DNA]</scope>
    <source>
        <strain evidence="2">Aero21</strain>
    </source>
</reference>
<keyword evidence="3" id="KW-1185">Reference proteome</keyword>
<dbReference type="GO" id="GO:0000271">
    <property type="term" value="P:polysaccharide biosynthetic process"/>
    <property type="evidence" value="ECO:0007669"/>
    <property type="project" value="InterPro"/>
</dbReference>
<dbReference type="RefSeq" id="WP_161653794.1">
    <property type="nucleotide sequence ID" value="NZ_JAAALX010000115.1"/>
</dbReference>
<dbReference type="AlphaFoldDB" id="A0A7T3X220"/>
<evidence type="ECO:0000313" key="1">
    <source>
        <dbReference type="EMBL" id="MEA9437783.1"/>
    </source>
</evidence>
<protein>
    <submittedName>
        <fullName evidence="2">Capsular biosynthesis protein</fullName>
    </submittedName>
</protein>
<dbReference type="CDD" id="cd16441">
    <property type="entry name" value="beta_Kdo_transferase_KpsS"/>
    <property type="match status" value="1"/>
</dbReference>
<organism evidence="2">
    <name type="scientific">Aeromonas caviae</name>
    <name type="common">Aeromonas punctata</name>
    <dbReference type="NCBI Taxonomy" id="648"/>
    <lineage>
        <taxon>Bacteria</taxon>
        <taxon>Pseudomonadati</taxon>
        <taxon>Pseudomonadota</taxon>
        <taxon>Gammaproteobacteria</taxon>
        <taxon>Aeromonadales</taxon>
        <taxon>Aeromonadaceae</taxon>
        <taxon>Aeromonas</taxon>
    </lineage>
</organism>
<proteinExistence type="predicted"/>
<gene>
    <name evidence="2" type="ORF">JC965_22855</name>
    <name evidence="1" type="ORF">VCX44_18730</name>
</gene>
<dbReference type="GO" id="GO:0015774">
    <property type="term" value="P:polysaccharide transport"/>
    <property type="evidence" value="ECO:0007669"/>
    <property type="project" value="InterPro"/>
</dbReference>
<sequence length="437" mass="50356">MKILLLQGPLGPFFQTLSQVLSDAGHEVYKIHFNGGDECWRCVGHSERFTGKPDTWNTFFRRFIKRHGIDSLICYGDCRYYHQKAIRICKLKKIRVWAMEEGYLRPDFVTLEQGGVNAFSPLYAKRDSLAEMTWPAPYEAPLKVGKTFARRAWYASRYHINKNLLRWRYPHFVNHRPWSLYQEARGWVAGGLVKWKHRWSDHSLLKALPRHKGHIFFVPLQVTEDFQIREHSDLSGVEEMVAQVMNSFAEHARREDVLLFKHHPMDRGYVSYQSQINRLVTLLGLEGRVFYGYELPLPTLYPLLKGVITINSTVGLSALLHHVPTFCMGRALYDLPGLTTRGSLEGFWHKQDPVCKKTFERMRQSLLHLTQLNASFYRHLDMGAMAVVEKIQQHNVQALSAQKSQRAATPSGVVGALAILSAFCLLTEEMLTPVTML</sequence>
<dbReference type="InterPro" id="IPR007833">
    <property type="entry name" value="Capsule_polysaccharide_synth"/>
</dbReference>
<evidence type="ECO:0000313" key="3">
    <source>
        <dbReference type="Proteomes" id="UP001304847"/>
    </source>
</evidence>
<evidence type="ECO:0000313" key="2">
    <source>
        <dbReference type="EMBL" id="QQA60757.1"/>
    </source>
</evidence>
<accession>A0A7T3X220</accession>
<dbReference type="EMBL" id="JAYGOJ010000134">
    <property type="protein sequence ID" value="MEA9437783.1"/>
    <property type="molecule type" value="Genomic_DNA"/>
</dbReference>
<reference evidence="1 3" key="2">
    <citation type="submission" date="2023-12" db="EMBL/GenBank/DDBJ databases">
        <title>Characterization of antibiotic resistance in Aeromonas spp. in hospital effluent.</title>
        <authorList>
            <person name="Negoseki B.R.S."/>
            <person name="Krul D."/>
            <person name="Siqueira A.C."/>
            <person name="Almeida M."/>
            <person name="Mesa D."/>
            <person name="Conte D."/>
            <person name="Dalla-Costa L.M."/>
        </authorList>
    </citation>
    <scope>NUCLEOTIDE SEQUENCE [LARGE SCALE GENOMIC DNA]</scope>
    <source>
        <strain evidence="1 3">36v</strain>
    </source>
</reference>